<dbReference type="AlphaFoldDB" id="A0AAV0WUE0"/>
<organism evidence="2 3">
    <name type="scientific">Macrosiphum euphorbiae</name>
    <name type="common">potato aphid</name>
    <dbReference type="NCBI Taxonomy" id="13131"/>
    <lineage>
        <taxon>Eukaryota</taxon>
        <taxon>Metazoa</taxon>
        <taxon>Ecdysozoa</taxon>
        <taxon>Arthropoda</taxon>
        <taxon>Hexapoda</taxon>
        <taxon>Insecta</taxon>
        <taxon>Pterygota</taxon>
        <taxon>Neoptera</taxon>
        <taxon>Paraneoptera</taxon>
        <taxon>Hemiptera</taxon>
        <taxon>Sternorrhyncha</taxon>
        <taxon>Aphidomorpha</taxon>
        <taxon>Aphidoidea</taxon>
        <taxon>Aphididae</taxon>
        <taxon>Macrosiphini</taxon>
        <taxon>Macrosiphum</taxon>
    </lineage>
</organism>
<proteinExistence type="predicted"/>
<dbReference type="InterPro" id="IPR056565">
    <property type="entry name" value="Fn3_ATF7IP"/>
</dbReference>
<gene>
    <name evidence="2" type="ORF">MEUPH1_LOCUS14847</name>
</gene>
<dbReference type="EMBL" id="CARXXK010000002">
    <property type="protein sequence ID" value="CAI6359438.1"/>
    <property type="molecule type" value="Genomic_DNA"/>
</dbReference>
<dbReference type="GO" id="GO:0005667">
    <property type="term" value="C:transcription regulator complex"/>
    <property type="evidence" value="ECO:0007669"/>
    <property type="project" value="TreeGrafter"/>
</dbReference>
<evidence type="ECO:0000313" key="3">
    <source>
        <dbReference type="Proteomes" id="UP001160148"/>
    </source>
</evidence>
<feature type="domain" description="Activating transcription factor 7-interacting protein Fn3" evidence="1">
    <location>
        <begin position="422"/>
        <end position="516"/>
    </location>
</feature>
<evidence type="ECO:0000313" key="2">
    <source>
        <dbReference type="EMBL" id="CAI6359438.1"/>
    </source>
</evidence>
<dbReference type="PANTHER" id="PTHR23210">
    <property type="entry name" value="ACTIVATING TRANSCRIPTION FACTOR 7 INTERACTING PROTEIN"/>
    <property type="match status" value="1"/>
</dbReference>
<dbReference type="InterPro" id="IPR026085">
    <property type="entry name" value="ATF7-int"/>
</dbReference>
<sequence length="521" mass="59198">MNNHKSGRDKNKKDVPQIDLEIDDSVVKCSLSNFNNIVERECINFMLKRHEEEDIIALNNLINHQDWKSKYKKLETQARMLDSIGSALKKDLKINKFAQPVRCLSASVNQQVIVTMTDKGKKTSDTASYALKGSKKKCQVFTLSDSDDDVIITDTSNIKSIQTKNVNIIDSIDLDNDTENLEVNYKPAPKSKTNCQSNSEDDPVIITDTSKIKPIPTKNNNIIDLIDLDNDTENLEVKYKLAPKSNINCKSNSEDDLVITDTSKIKPIPTKNDNIIDFIDLDNDTENLEVKFKPASKSKTNDNNKVLPIKTEAGNTLINREFLSTNIQKRKPGPKSKTMFVSDMVPFNAENEETPAKKMRLNECEVINNKESNTINFLSCNSMKKLEDAENLNYNLKSSILKYPPPYPLIPPHNSQPSWKDVPPRPNMSIEVSENKVILTWDLNLTWQTAKIKMYELFVCQESDAPPHTSMWKKKGNIEADKLPMACELEVFELGHIYYFALRAVDVHDRRAPCAVQKTKI</sequence>
<comment type="caution">
    <text evidence="2">The sequence shown here is derived from an EMBL/GenBank/DDBJ whole genome shotgun (WGS) entry which is preliminary data.</text>
</comment>
<evidence type="ECO:0000259" key="1">
    <source>
        <dbReference type="Pfam" id="PF16794"/>
    </source>
</evidence>
<dbReference type="GO" id="GO:0005634">
    <property type="term" value="C:nucleus"/>
    <property type="evidence" value="ECO:0007669"/>
    <property type="project" value="TreeGrafter"/>
</dbReference>
<keyword evidence="3" id="KW-1185">Reference proteome</keyword>
<dbReference type="PANTHER" id="PTHR23210:SF26">
    <property type="entry name" value="ACTIVATING TRANSCRIPTION FACTOR 7-INTERACTING PROTEIN 1"/>
    <property type="match status" value="1"/>
</dbReference>
<dbReference type="Pfam" id="PF16794">
    <property type="entry name" value="fn3_4"/>
    <property type="match status" value="1"/>
</dbReference>
<reference evidence="2 3" key="1">
    <citation type="submission" date="2023-01" db="EMBL/GenBank/DDBJ databases">
        <authorList>
            <person name="Whitehead M."/>
        </authorList>
    </citation>
    <scope>NUCLEOTIDE SEQUENCE [LARGE SCALE GENOMIC DNA]</scope>
</reference>
<dbReference type="GO" id="GO:0006355">
    <property type="term" value="P:regulation of DNA-templated transcription"/>
    <property type="evidence" value="ECO:0007669"/>
    <property type="project" value="TreeGrafter"/>
</dbReference>
<accession>A0AAV0WUE0</accession>
<dbReference type="Proteomes" id="UP001160148">
    <property type="component" value="Unassembled WGS sequence"/>
</dbReference>
<protein>
    <recommendedName>
        <fullName evidence="1">Activating transcription factor 7-interacting protein Fn3 domain-containing protein</fullName>
    </recommendedName>
</protein>
<dbReference type="GO" id="GO:0003712">
    <property type="term" value="F:transcription coregulator activity"/>
    <property type="evidence" value="ECO:0007669"/>
    <property type="project" value="TreeGrafter"/>
</dbReference>
<name>A0AAV0WUE0_9HEMI</name>